<proteinExistence type="predicted"/>
<dbReference type="Gene3D" id="1.10.530.10">
    <property type="match status" value="1"/>
</dbReference>
<evidence type="ECO:0008006" key="3">
    <source>
        <dbReference type="Google" id="ProtNLM"/>
    </source>
</evidence>
<sequence>MKLISIPTNYAQDIRKISDLELIKNIQQNLVSTGYLSNQSEIDGIIGQKTINAFINFKKDNYLEHPFILGKTTANKLLSQAPLSYKPNSLKYELTPRREAILDLIRYTEGTDRSVDDKDTGFNIIFSGRTFKDYSKHPDILIKANGLASTAAGAYQFLDST</sequence>
<reference evidence="1 2" key="1">
    <citation type="submission" date="2018-03" db="EMBL/GenBank/DDBJ databases">
        <title>The ancient ancestry and fast evolution of plastids.</title>
        <authorList>
            <person name="Moore K.R."/>
            <person name="Magnabosco C."/>
            <person name="Momper L."/>
            <person name="Gold D.A."/>
            <person name="Bosak T."/>
            <person name="Fournier G.P."/>
        </authorList>
    </citation>
    <scope>NUCLEOTIDE SEQUENCE [LARGE SCALE GENOMIC DNA]</scope>
    <source>
        <strain evidence="1 2">CCALA 016</strain>
    </source>
</reference>
<gene>
    <name evidence="1" type="ORF">C7H19_24655</name>
</gene>
<evidence type="ECO:0000313" key="1">
    <source>
        <dbReference type="EMBL" id="PSF28540.1"/>
    </source>
</evidence>
<dbReference type="RefSeq" id="WP_106459551.1">
    <property type="nucleotide sequence ID" value="NZ_PXOH01000073.1"/>
</dbReference>
<dbReference type="InterPro" id="IPR036365">
    <property type="entry name" value="PGBD-like_sf"/>
</dbReference>
<accession>A0A2T1LQK6</accession>
<dbReference type="Proteomes" id="UP000239001">
    <property type="component" value="Unassembled WGS sequence"/>
</dbReference>
<comment type="caution">
    <text evidence="1">The sequence shown here is derived from an EMBL/GenBank/DDBJ whole genome shotgun (WGS) entry which is preliminary data.</text>
</comment>
<evidence type="ECO:0000313" key="2">
    <source>
        <dbReference type="Proteomes" id="UP000239001"/>
    </source>
</evidence>
<dbReference type="AlphaFoldDB" id="A0A2T1LQK6"/>
<dbReference type="EMBL" id="PXOH01000073">
    <property type="protein sequence ID" value="PSF28540.1"/>
    <property type="molecule type" value="Genomic_DNA"/>
</dbReference>
<keyword evidence="2" id="KW-1185">Reference proteome</keyword>
<dbReference type="InterPro" id="IPR023346">
    <property type="entry name" value="Lysozyme-like_dom_sf"/>
</dbReference>
<dbReference type="InterPro" id="IPR036366">
    <property type="entry name" value="PGBDSf"/>
</dbReference>
<protein>
    <recommendedName>
        <fullName evidence="3">Peptidoglycan binding-like domain-containing protein</fullName>
    </recommendedName>
</protein>
<dbReference type="Gene3D" id="1.10.101.10">
    <property type="entry name" value="PGBD-like superfamily/PGBD"/>
    <property type="match status" value="1"/>
</dbReference>
<dbReference type="OrthoDB" id="524886at2"/>
<name>A0A2T1LQK6_9CHRO</name>
<reference evidence="1 2" key="2">
    <citation type="submission" date="2018-03" db="EMBL/GenBank/DDBJ databases">
        <authorList>
            <person name="Keele B.F."/>
        </authorList>
    </citation>
    <scope>NUCLEOTIDE SEQUENCE [LARGE SCALE GENOMIC DNA]</scope>
    <source>
        <strain evidence="1 2">CCALA 016</strain>
    </source>
</reference>
<dbReference type="SUPFAM" id="SSF53955">
    <property type="entry name" value="Lysozyme-like"/>
    <property type="match status" value="1"/>
</dbReference>
<dbReference type="SUPFAM" id="SSF47090">
    <property type="entry name" value="PGBD-like"/>
    <property type="match status" value="1"/>
</dbReference>
<organism evidence="1 2">
    <name type="scientific">Aphanothece hegewaldii CCALA 016</name>
    <dbReference type="NCBI Taxonomy" id="2107694"/>
    <lineage>
        <taxon>Bacteria</taxon>
        <taxon>Bacillati</taxon>
        <taxon>Cyanobacteriota</taxon>
        <taxon>Cyanophyceae</taxon>
        <taxon>Oscillatoriophycideae</taxon>
        <taxon>Chroococcales</taxon>
        <taxon>Aphanothecaceae</taxon>
        <taxon>Aphanothece</taxon>
    </lineage>
</organism>